<feature type="region of interest" description="Disordered" evidence="1">
    <location>
        <begin position="963"/>
        <end position="985"/>
    </location>
</feature>
<evidence type="ECO:0000313" key="3">
    <source>
        <dbReference type="Proteomes" id="UP000237144"/>
    </source>
</evidence>
<feature type="compositionally biased region" description="Polar residues" evidence="1">
    <location>
        <begin position="922"/>
        <end position="934"/>
    </location>
</feature>
<feature type="compositionally biased region" description="Polar residues" evidence="1">
    <location>
        <begin position="758"/>
        <end position="770"/>
    </location>
</feature>
<feature type="compositionally biased region" description="Polar residues" evidence="1">
    <location>
        <begin position="620"/>
        <end position="629"/>
    </location>
</feature>
<feature type="region of interest" description="Disordered" evidence="1">
    <location>
        <begin position="1155"/>
        <end position="1192"/>
    </location>
</feature>
<evidence type="ECO:0000313" key="2">
    <source>
        <dbReference type="EMBL" id="POY71485.1"/>
    </source>
</evidence>
<feature type="region of interest" description="Disordered" evidence="1">
    <location>
        <begin position="597"/>
        <end position="857"/>
    </location>
</feature>
<feature type="compositionally biased region" description="Polar residues" evidence="1">
    <location>
        <begin position="113"/>
        <end position="124"/>
    </location>
</feature>
<feature type="compositionally biased region" description="Low complexity" evidence="1">
    <location>
        <begin position="529"/>
        <end position="552"/>
    </location>
</feature>
<organism evidence="2 3">
    <name type="scientific">Rhodotorula taiwanensis</name>
    <dbReference type="NCBI Taxonomy" id="741276"/>
    <lineage>
        <taxon>Eukaryota</taxon>
        <taxon>Fungi</taxon>
        <taxon>Dikarya</taxon>
        <taxon>Basidiomycota</taxon>
        <taxon>Pucciniomycotina</taxon>
        <taxon>Microbotryomycetes</taxon>
        <taxon>Sporidiobolales</taxon>
        <taxon>Sporidiobolaceae</taxon>
        <taxon>Rhodotorula</taxon>
    </lineage>
</organism>
<evidence type="ECO:0000256" key="1">
    <source>
        <dbReference type="SAM" id="MobiDB-lite"/>
    </source>
</evidence>
<reference evidence="2 3" key="1">
    <citation type="journal article" date="2018" name="Front. Microbiol.">
        <title>Prospects for Fungal Bioremediation of Acidic Radioactive Waste Sites: Characterization and Genome Sequence of Rhodotorula taiwanensis MD1149.</title>
        <authorList>
            <person name="Tkavc R."/>
            <person name="Matrosova V.Y."/>
            <person name="Grichenko O.E."/>
            <person name="Gostincar C."/>
            <person name="Volpe R.P."/>
            <person name="Klimenkova P."/>
            <person name="Gaidamakova E.K."/>
            <person name="Zhou C.E."/>
            <person name="Stewart B.J."/>
            <person name="Lyman M.G."/>
            <person name="Malfatti S.A."/>
            <person name="Rubinfeld B."/>
            <person name="Courtot M."/>
            <person name="Singh J."/>
            <person name="Dalgard C.L."/>
            <person name="Hamilton T."/>
            <person name="Frey K.G."/>
            <person name="Gunde-Cimerman N."/>
            <person name="Dugan L."/>
            <person name="Daly M.J."/>
        </authorList>
    </citation>
    <scope>NUCLEOTIDE SEQUENCE [LARGE SCALE GENOMIC DNA]</scope>
    <source>
        <strain evidence="2 3">MD1149</strain>
    </source>
</reference>
<dbReference type="GO" id="GO:1990334">
    <property type="term" value="C:Bfa1-Bub2 complex"/>
    <property type="evidence" value="ECO:0007669"/>
    <property type="project" value="InterPro"/>
</dbReference>
<dbReference type="OrthoDB" id="19159at2759"/>
<feature type="compositionally biased region" description="Basic and acidic residues" evidence="1">
    <location>
        <begin position="126"/>
        <end position="140"/>
    </location>
</feature>
<gene>
    <name evidence="2" type="ORF">BMF94_5798</name>
</gene>
<dbReference type="Proteomes" id="UP000237144">
    <property type="component" value="Unassembled WGS sequence"/>
</dbReference>
<feature type="compositionally biased region" description="Low complexity" evidence="1">
    <location>
        <begin position="837"/>
        <end position="852"/>
    </location>
</feature>
<feature type="compositionally biased region" description="Basic and acidic residues" evidence="1">
    <location>
        <begin position="906"/>
        <end position="916"/>
    </location>
</feature>
<feature type="compositionally biased region" description="Low complexity" evidence="1">
    <location>
        <begin position="305"/>
        <end position="323"/>
    </location>
</feature>
<feature type="compositionally biased region" description="Low complexity" evidence="1">
    <location>
        <begin position="684"/>
        <end position="704"/>
    </location>
</feature>
<dbReference type="PANTHER" id="PTHR35140:SF1">
    <property type="entry name" value="MITOTIC CHECK POINT PROTEIN BFA1"/>
    <property type="match status" value="1"/>
</dbReference>
<feature type="region of interest" description="Disordered" evidence="1">
    <location>
        <begin position="379"/>
        <end position="415"/>
    </location>
</feature>
<name>A0A2S5B418_9BASI</name>
<feature type="compositionally biased region" description="Low complexity" evidence="1">
    <location>
        <begin position="735"/>
        <end position="757"/>
    </location>
</feature>
<feature type="compositionally biased region" description="Low complexity" evidence="1">
    <location>
        <begin position="141"/>
        <end position="161"/>
    </location>
</feature>
<dbReference type="GO" id="GO:0044732">
    <property type="term" value="C:mitotic spindle pole body"/>
    <property type="evidence" value="ECO:0007669"/>
    <property type="project" value="TreeGrafter"/>
</dbReference>
<feature type="compositionally biased region" description="Gly residues" evidence="1">
    <location>
        <begin position="436"/>
        <end position="448"/>
    </location>
</feature>
<feature type="region of interest" description="Disordered" evidence="1">
    <location>
        <begin position="436"/>
        <end position="508"/>
    </location>
</feature>
<dbReference type="EMBL" id="PJQD01000085">
    <property type="protein sequence ID" value="POY71485.1"/>
    <property type="molecule type" value="Genomic_DNA"/>
</dbReference>
<feature type="region of interest" description="Disordered" evidence="1">
    <location>
        <begin position="64"/>
        <end position="215"/>
    </location>
</feature>
<dbReference type="GO" id="GO:0005096">
    <property type="term" value="F:GTPase activator activity"/>
    <property type="evidence" value="ECO:0007669"/>
    <property type="project" value="InterPro"/>
</dbReference>
<dbReference type="InterPro" id="IPR034586">
    <property type="entry name" value="Bfa1/Byr4"/>
</dbReference>
<comment type="caution">
    <text evidence="2">The sequence shown here is derived from an EMBL/GenBank/DDBJ whole genome shotgun (WGS) entry which is preliminary data.</text>
</comment>
<feature type="compositionally biased region" description="Polar residues" evidence="1">
    <location>
        <begin position="705"/>
        <end position="718"/>
    </location>
</feature>
<sequence length="1230" mass="129387">MAGLQDYAENDDEDWDLEQDLQVPEAGLVAGAPFTLDLADTNASPEQFNIDAAARELDAEWSADLDSVDRDDGKTSSLDSTRTDSTTDTLNGMMDSLTLTEGDDATAVLRDSVGSSASTETALSPSERDLAGPETPRAEQRTTTLRASSSLSILLASASRSPSGRGKVHHLGSTKAKQVDDDDWDNDLEGLGSLQLRGAASGTNASDAPIRPGQSRVVCKKSSFASHISLEDEDHGVVEGILGESHKSPAPTELPRRRISIASFSDADEDLSRLEDDFDLPGEVSHLSLAPKLALSSRASISSLSSDLSSSFSPPAASSAAPLTDQRRTAGPPSGPSAPNAHAALSPGRPAEVIDDGLSSSAAEEDDADFFEDLVLPSYFLGSTPEEPSPKTPFTPPTSEGELDSDHASSAKKVSLTDKVDLQAILREKLELRGGRGLLFGAGPGSAAGPGTPEERERLERHREQPDEVETAQMADELGRPGPLGSAQPISPTPAAALAAGGRTEASWTAAEMRERMRTISGARAREAQLAQEARAAQRANSGRRLASALRRTASEGEVPAPPSRRRDPPAAASLAADAVVPGHLGLVGFDRGQATIVPQPSRGATTPNPHRQIERPASAASSRSTESNTQKRRPPPAPSAASRGRQHPRTASLRATASALSLSSASVDRARPLGHLDVGPAPSSTSSRSSLLKSRRSQQQLGSTTLVPSTSQLSSASPAAVAAEGSSPLHPRRSLQGLSALASPPSAPRRPASGSLTTRPSSRQLSMRSPSPARPGLPSYAAPTAASNSRVRERVQSLPSNAPPPSPIPVSTLSGFVRPKPTPVRGPAPRERYLQVAARPASRSSSPVKPSLAPSPRLPTALATNAVRSRAVPTHYSILRPVPVPTRVGRQYGDGTELDAFDDLPVSKEREKERTVLPASRKSSGASSATAKNGSWGRRDGAKASAAVKRVGVATGPELDTDKVAGTLRAGDSERKKSKRRREPHLIRHLGNANAVKVQGDMTYNPKLQRWEGNEAVLRDFDKALATSTRPALISPLSSTLMSPSRSLFSAATSKNLSVTHAGRSDVVIAGAGSTVSRATAKVVGDMVFDPATCSWHSLAGPDAEDALELDWGGGTSGGENADDEAFGGGLSELDGWELGERERMLQTRASFVLEEGSEGDEEGGSGARDATDADGRKKSTKRQIWREGKAAEERCRREMHGWTVVGAVDAIATQHDWLWELRSLLLDS</sequence>
<dbReference type="AlphaFoldDB" id="A0A2S5B418"/>
<feature type="compositionally biased region" description="Low complexity" evidence="1">
    <location>
        <begin position="75"/>
        <end position="90"/>
    </location>
</feature>
<dbReference type="PANTHER" id="PTHR35140">
    <property type="entry name" value="MITOTIC CHECK POINT PROTEIN BFA1"/>
    <property type="match status" value="1"/>
</dbReference>
<dbReference type="GO" id="GO:0001100">
    <property type="term" value="P:negative regulation of exit from mitosis"/>
    <property type="evidence" value="ECO:0007669"/>
    <property type="project" value="InterPro"/>
</dbReference>
<feature type="region of interest" description="Disordered" evidence="1">
    <location>
        <begin position="529"/>
        <end position="574"/>
    </location>
</feature>
<proteinExistence type="predicted"/>
<protein>
    <submittedName>
        <fullName evidence="2">Uncharacterized protein</fullName>
    </submittedName>
</protein>
<accession>A0A2S5B418</accession>
<feature type="region of interest" description="Disordered" evidence="1">
    <location>
        <begin position="1108"/>
        <end position="1134"/>
    </location>
</feature>
<keyword evidence="3" id="KW-1185">Reference proteome</keyword>
<feature type="compositionally biased region" description="Basic and acidic residues" evidence="1">
    <location>
        <begin position="404"/>
        <end position="415"/>
    </location>
</feature>
<feature type="region of interest" description="Disordered" evidence="1">
    <location>
        <begin position="305"/>
        <end position="366"/>
    </location>
</feature>
<dbReference type="STRING" id="741276.A0A2S5B418"/>
<feature type="region of interest" description="Disordered" evidence="1">
    <location>
        <begin position="887"/>
        <end position="944"/>
    </location>
</feature>
<feature type="compositionally biased region" description="Low complexity" evidence="1">
    <location>
        <begin position="640"/>
        <end position="667"/>
    </location>
</feature>
<feature type="compositionally biased region" description="Basic and acidic residues" evidence="1">
    <location>
        <begin position="453"/>
        <end position="466"/>
    </location>
</feature>
<feature type="compositionally biased region" description="Polar residues" evidence="1">
    <location>
        <begin position="597"/>
        <end position="610"/>
    </location>
</feature>